<dbReference type="Pfam" id="PF00590">
    <property type="entry name" value="TP_methylase"/>
    <property type="match status" value="1"/>
</dbReference>
<dbReference type="InterPro" id="IPR014777">
    <property type="entry name" value="4pyrrole_Mease_sub1"/>
</dbReference>
<evidence type="ECO:0000256" key="2">
    <source>
        <dbReference type="ARBA" id="ARBA00005879"/>
    </source>
</evidence>
<evidence type="ECO:0000313" key="6">
    <source>
        <dbReference type="Proteomes" id="UP000289758"/>
    </source>
</evidence>
<keyword evidence="5" id="KW-0489">Methyltransferase</keyword>
<gene>
    <name evidence="5" type="ORF">CRV07_12380</name>
</gene>
<sequence>MKLYMVSLGPGDHELITIKALKALKDSDAICIPTKSTNNSFEKSMTYKIVKELMEEFGFDKPIIPMYTPMKFKQEDWQRQVDTILDSFESYEKLSFVTLGDSAVYSTVYYLLDIIKEQKNEVYEKCEVIPGVTSFSSASAKVKKPLCVGDSSFLIRPLHKSKVPFTTVYMRPKIGMNTEKVKEKNSIYTFENLNFQGEQVLDYKKKSVDKYMTLFIDFYEPK</sequence>
<dbReference type="Proteomes" id="UP000289758">
    <property type="component" value="Unassembled WGS sequence"/>
</dbReference>
<organism evidence="5 6">
    <name type="scientific">Halarcobacter ebronensis</name>
    <dbReference type="NCBI Taxonomy" id="1462615"/>
    <lineage>
        <taxon>Bacteria</taxon>
        <taxon>Pseudomonadati</taxon>
        <taxon>Campylobacterota</taxon>
        <taxon>Epsilonproteobacteria</taxon>
        <taxon>Campylobacterales</taxon>
        <taxon>Arcobacteraceae</taxon>
        <taxon>Halarcobacter</taxon>
    </lineage>
</organism>
<evidence type="ECO:0000313" key="5">
    <source>
        <dbReference type="EMBL" id="RXK03471.1"/>
    </source>
</evidence>
<comment type="caution">
    <text evidence="5">The sequence shown here is derived from an EMBL/GenBank/DDBJ whole genome shotgun (WGS) entry which is preliminary data.</text>
</comment>
<keyword evidence="3" id="KW-0169">Cobalamin biosynthesis</keyword>
<dbReference type="InterPro" id="IPR012382">
    <property type="entry name" value="CobI/CbiL"/>
</dbReference>
<dbReference type="Gene3D" id="3.40.1010.10">
    <property type="entry name" value="Cobalt-precorrin-4 Transmethylase, Domain 1"/>
    <property type="match status" value="1"/>
</dbReference>
<evidence type="ECO:0000256" key="1">
    <source>
        <dbReference type="ARBA" id="ARBA00004953"/>
    </source>
</evidence>
<feature type="domain" description="Tetrapyrrole methylase" evidence="4">
    <location>
        <begin position="2"/>
        <end position="159"/>
    </location>
</feature>
<accession>A0A4Q1AHW1</accession>
<name>A0A4Q1AHW1_9BACT</name>
<dbReference type="PANTHER" id="PTHR43467:SF2">
    <property type="entry name" value="COBALT-PRECORRIN-2 C(20)-METHYLTRANSFERASE"/>
    <property type="match status" value="1"/>
</dbReference>
<dbReference type="EMBL" id="PDKK01000012">
    <property type="protein sequence ID" value="RXK03471.1"/>
    <property type="molecule type" value="Genomic_DNA"/>
</dbReference>
<dbReference type="InterPro" id="IPR003043">
    <property type="entry name" value="Uropor_MeTrfase_CS"/>
</dbReference>
<comment type="similarity">
    <text evidence="2">Belongs to the precorrin methyltransferase family.</text>
</comment>
<dbReference type="GO" id="GO:0009236">
    <property type="term" value="P:cobalamin biosynthetic process"/>
    <property type="evidence" value="ECO:0007669"/>
    <property type="project" value="UniProtKB-KW"/>
</dbReference>
<dbReference type="InterPro" id="IPR000878">
    <property type="entry name" value="4pyrrol_Mease"/>
</dbReference>
<reference evidence="5 6" key="1">
    <citation type="submission" date="2017-10" db="EMBL/GenBank/DDBJ databases">
        <title>Genomics of the genus Arcobacter.</title>
        <authorList>
            <person name="Perez-Cataluna A."/>
            <person name="Figueras M.J."/>
        </authorList>
    </citation>
    <scope>NUCLEOTIDE SEQUENCE [LARGE SCALE GENOMIC DNA]</scope>
    <source>
        <strain evidence="5 6">CECT 8441</strain>
    </source>
</reference>
<proteinExistence type="inferred from homology"/>
<dbReference type="PANTHER" id="PTHR43467">
    <property type="entry name" value="COBALT-PRECORRIN-2 C(20)-METHYLTRANSFERASE"/>
    <property type="match status" value="1"/>
</dbReference>
<dbReference type="OrthoDB" id="9804789at2"/>
<dbReference type="SUPFAM" id="SSF53790">
    <property type="entry name" value="Tetrapyrrole methylase"/>
    <property type="match status" value="1"/>
</dbReference>
<evidence type="ECO:0000259" key="4">
    <source>
        <dbReference type="Pfam" id="PF00590"/>
    </source>
</evidence>
<protein>
    <submittedName>
        <fullName evidence="5">Cobalt-precorrin-2 C(20)-methyltransferase</fullName>
    </submittedName>
</protein>
<keyword evidence="6" id="KW-1185">Reference proteome</keyword>
<dbReference type="AlphaFoldDB" id="A0A4Q1AHW1"/>
<keyword evidence="5" id="KW-0808">Transferase</keyword>
<dbReference type="GO" id="GO:0032259">
    <property type="term" value="P:methylation"/>
    <property type="evidence" value="ECO:0007669"/>
    <property type="project" value="UniProtKB-KW"/>
</dbReference>
<dbReference type="RefSeq" id="WP_129087966.1">
    <property type="nucleotide sequence ID" value="NZ_CP053836.1"/>
</dbReference>
<dbReference type="CDD" id="cd11645">
    <property type="entry name" value="Precorrin_2_C20_MT"/>
    <property type="match status" value="1"/>
</dbReference>
<comment type="pathway">
    <text evidence="1">Cofactor biosynthesis; adenosylcobalamin biosynthesis.</text>
</comment>
<dbReference type="GO" id="GO:0030788">
    <property type="term" value="F:precorrin-2 C20-methyltransferase activity"/>
    <property type="evidence" value="ECO:0007669"/>
    <property type="project" value="InterPro"/>
</dbReference>
<evidence type="ECO:0000256" key="3">
    <source>
        <dbReference type="ARBA" id="ARBA00022573"/>
    </source>
</evidence>
<dbReference type="PROSITE" id="PS00839">
    <property type="entry name" value="SUMT_1"/>
    <property type="match status" value="1"/>
</dbReference>
<dbReference type="InterPro" id="IPR035996">
    <property type="entry name" value="4pyrrol_Methylase_sf"/>
</dbReference>